<dbReference type="Proteomes" id="UP000016936">
    <property type="component" value="Unassembled WGS sequence"/>
</dbReference>
<protein>
    <submittedName>
        <fullName evidence="2">Uncharacterized protein</fullName>
    </submittedName>
</protein>
<dbReference type="OrthoDB" id="10304860at2759"/>
<evidence type="ECO:0000313" key="2">
    <source>
        <dbReference type="EMBL" id="EMD90009.1"/>
    </source>
</evidence>
<accession>M2TU00</accession>
<sequence length="52" mass="5674">MSGERVRGRAEDDGIAQLRRAGSGNEYQLDTTTAQHSSRTRQVPSVAQAETK</sequence>
<dbReference type="EMBL" id="KB445578">
    <property type="protein sequence ID" value="EMD90009.1"/>
    <property type="molecule type" value="Genomic_DNA"/>
</dbReference>
<reference evidence="2 3" key="1">
    <citation type="journal article" date="2012" name="PLoS Pathog.">
        <title>Diverse lifestyles and strategies of plant pathogenesis encoded in the genomes of eighteen Dothideomycetes fungi.</title>
        <authorList>
            <person name="Ohm R.A."/>
            <person name="Feau N."/>
            <person name="Henrissat B."/>
            <person name="Schoch C.L."/>
            <person name="Horwitz B.A."/>
            <person name="Barry K.W."/>
            <person name="Condon B.J."/>
            <person name="Copeland A.C."/>
            <person name="Dhillon B."/>
            <person name="Glaser F."/>
            <person name="Hesse C.N."/>
            <person name="Kosti I."/>
            <person name="LaButti K."/>
            <person name="Lindquist E.A."/>
            <person name="Lucas S."/>
            <person name="Salamov A.A."/>
            <person name="Bradshaw R.E."/>
            <person name="Ciuffetti L."/>
            <person name="Hamelin R.C."/>
            <person name="Kema G.H.J."/>
            <person name="Lawrence C."/>
            <person name="Scott J.A."/>
            <person name="Spatafora J.W."/>
            <person name="Turgeon B.G."/>
            <person name="de Wit P.J.G.M."/>
            <person name="Zhong S."/>
            <person name="Goodwin S.B."/>
            <person name="Grigoriev I.V."/>
        </authorList>
    </citation>
    <scope>NUCLEOTIDE SEQUENCE [LARGE SCALE GENOMIC DNA]</scope>
    <source>
        <strain evidence="3">C5 / ATCC 48332 / race O</strain>
    </source>
</reference>
<reference evidence="3" key="2">
    <citation type="journal article" date="2013" name="PLoS Genet.">
        <title>Comparative genome structure, secondary metabolite, and effector coding capacity across Cochliobolus pathogens.</title>
        <authorList>
            <person name="Condon B.J."/>
            <person name="Leng Y."/>
            <person name="Wu D."/>
            <person name="Bushley K.E."/>
            <person name="Ohm R.A."/>
            <person name="Otillar R."/>
            <person name="Martin J."/>
            <person name="Schackwitz W."/>
            <person name="Grimwood J."/>
            <person name="MohdZainudin N."/>
            <person name="Xue C."/>
            <person name="Wang R."/>
            <person name="Manning V.A."/>
            <person name="Dhillon B."/>
            <person name="Tu Z.J."/>
            <person name="Steffenson B.J."/>
            <person name="Salamov A."/>
            <person name="Sun H."/>
            <person name="Lowry S."/>
            <person name="LaButti K."/>
            <person name="Han J."/>
            <person name="Copeland A."/>
            <person name="Lindquist E."/>
            <person name="Barry K."/>
            <person name="Schmutz J."/>
            <person name="Baker S.E."/>
            <person name="Ciuffetti L.M."/>
            <person name="Grigoriev I.V."/>
            <person name="Zhong S."/>
            <person name="Turgeon B.G."/>
        </authorList>
    </citation>
    <scope>NUCLEOTIDE SEQUENCE [LARGE SCALE GENOMIC DNA]</scope>
    <source>
        <strain evidence="3">C5 / ATCC 48332 / race O</strain>
    </source>
</reference>
<feature type="compositionally biased region" description="Basic and acidic residues" evidence="1">
    <location>
        <begin position="1"/>
        <end position="12"/>
    </location>
</feature>
<gene>
    <name evidence="2" type="ORF">COCHEDRAFT_1022126</name>
</gene>
<name>M2TU00_COCH5</name>
<dbReference type="HOGENOM" id="CLU_3092858_0_0_1"/>
<dbReference type="AlphaFoldDB" id="M2TU00"/>
<keyword evidence="3" id="KW-1185">Reference proteome</keyword>
<evidence type="ECO:0000313" key="3">
    <source>
        <dbReference type="Proteomes" id="UP000016936"/>
    </source>
</evidence>
<feature type="region of interest" description="Disordered" evidence="1">
    <location>
        <begin position="1"/>
        <end position="52"/>
    </location>
</feature>
<organism evidence="2 3">
    <name type="scientific">Cochliobolus heterostrophus (strain C5 / ATCC 48332 / race O)</name>
    <name type="common">Southern corn leaf blight fungus</name>
    <name type="synonym">Bipolaris maydis</name>
    <dbReference type="NCBI Taxonomy" id="701091"/>
    <lineage>
        <taxon>Eukaryota</taxon>
        <taxon>Fungi</taxon>
        <taxon>Dikarya</taxon>
        <taxon>Ascomycota</taxon>
        <taxon>Pezizomycotina</taxon>
        <taxon>Dothideomycetes</taxon>
        <taxon>Pleosporomycetidae</taxon>
        <taxon>Pleosporales</taxon>
        <taxon>Pleosporineae</taxon>
        <taxon>Pleosporaceae</taxon>
        <taxon>Bipolaris</taxon>
    </lineage>
</organism>
<evidence type="ECO:0000256" key="1">
    <source>
        <dbReference type="SAM" id="MobiDB-lite"/>
    </source>
</evidence>
<feature type="compositionally biased region" description="Polar residues" evidence="1">
    <location>
        <begin position="25"/>
        <end position="52"/>
    </location>
</feature>
<proteinExistence type="predicted"/>